<evidence type="ECO:0000259" key="13">
    <source>
        <dbReference type="Pfam" id="PF08546"/>
    </source>
</evidence>
<dbReference type="EC" id="1.1.1.169" evidence="4 11"/>
<feature type="domain" description="Ketopantoate reductase N-terminal" evidence="12">
    <location>
        <begin position="5"/>
        <end position="157"/>
    </location>
</feature>
<proteinExistence type="inferred from homology"/>
<dbReference type="SUPFAM" id="SSF51735">
    <property type="entry name" value="NAD(P)-binding Rossmann-fold domains"/>
    <property type="match status" value="1"/>
</dbReference>
<evidence type="ECO:0000256" key="8">
    <source>
        <dbReference type="ARBA" id="ARBA00023002"/>
    </source>
</evidence>
<protein>
    <recommendedName>
        <fullName evidence="5 11">2-dehydropantoate 2-reductase</fullName>
        <ecNumber evidence="4 11">1.1.1.169</ecNumber>
    </recommendedName>
    <alternativeName>
        <fullName evidence="9 11">Ketopantoate reductase</fullName>
    </alternativeName>
</protein>
<evidence type="ECO:0000256" key="10">
    <source>
        <dbReference type="ARBA" id="ARBA00048793"/>
    </source>
</evidence>
<dbReference type="PANTHER" id="PTHR43765:SF2">
    <property type="entry name" value="2-DEHYDROPANTOATE 2-REDUCTASE"/>
    <property type="match status" value="1"/>
</dbReference>
<dbReference type="InterPro" id="IPR003710">
    <property type="entry name" value="ApbA"/>
</dbReference>
<keyword evidence="15" id="KW-1185">Reference proteome</keyword>
<comment type="similarity">
    <text evidence="3 11">Belongs to the ketopantoate reductase family.</text>
</comment>
<evidence type="ECO:0000256" key="4">
    <source>
        <dbReference type="ARBA" id="ARBA00013014"/>
    </source>
</evidence>
<dbReference type="InterPro" id="IPR013328">
    <property type="entry name" value="6PGD_dom2"/>
</dbReference>
<dbReference type="InterPro" id="IPR036291">
    <property type="entry name" value="NAD(P)-bd_dom_sf"/>
</dbReference>
<evidence type="ECO:0000256" key="11">
    <source>
        <dbReference type="RuleBase" id="RU362068"/>
    </source>
</evidence>
<gene>
    <name evidence="14" type="ORF">H8B09_04480</name>
</gene>
<evidence type="ECO:0000259" key="12">
    <source>
        <dbReference type="Pfam" id="PF02558"/>
    </source>
</evidence>
<evidence type="ECO:0000256" key="7">
    <source>
        <dbReference type="ARBA" id="ARBA00022857"/>
    </source>
</evidence>
<comment type="function">
    <text evidence="1 11">Catalyzes the NADPH-dependent reduction of ketopantoate into pantoic acid.</text>
</comment>
<comment type="caution">
    <text evidence="14">The sequence shown here is derived from an EMBL/GenBank/DDBJ whole genome shotgun (WGS) entry which is preliminary data.</text>
</comment>
<dbReference type="Gene3D" id="3.40.50.720">
    <property type="entry name" value="NAD(P)-binding Rossmann-like Domain"/>
    <property type="match status" value="1"/>
</dbReference>
<organism evidence="14 15">
    <name type="scientific">Paenibacillus terricola</name>
    <dbReference type="NCBI Taxonomy" id="2763503"/>
    <lineage>
        <taxon>Bacteria</taxon>
        <taxon>Bacillati</taxon>
        <taxon>Bacillota</taxon>
        <taxon>Bacilli</taxon>
        <taxon>Bacillales</taxon>
        <taxon>Paenibacillaceae</taxon>
        <taxon>Paenibacillus</taxon>
    </lineage>
</organism>
<keyword evidence="7 11" id="KW-0521">NADP</keyword>
<accession>A0ABR8MT16</accession>
<dbReference type="Pfam" id="PF08546">
    <property type="entry name" value="ApbA_C"/>
    <property type="match status" value="1"/>
</dbReference>
<dbReference type="InterPro" id="IPR013752">
    <property type="entry name" value="KPA_reductase"/>
</dbReference>
<evidence type="ECO:0000256" key="9">
    <source>
        <dbReference type="ARBA" id="ARBA00032024"/>
    </source>
</evidence>
<dbReference type="InterPro" id="IPR013332">
    <property type="entry name" value="KPR_N"/>
</dbReference>
<dbReference type="InterPro" id="IPR008927">
    <property type="entry name" value="6-PGluconate_DH-like_C_sf"/>
</dbReference>
<name>A0ABR8MT16_9BACL</name>
<dbReference type="RefSeq" id="WP_191202240.1">
    <property type="nucleotide sequence ID" value="NZ_JACXZA010000001.1"/>
</dbReference>
<comment type="pathway">
    <text evidence="2 11">Cofactor biosynthesis; (R)-pantothenate biosynthesis; (R)-pantoate from 3-methyl-2-oxobutanoate: step 2/2.</text>
</comment>
<dbReference type="SUPFAM" id="SSF48179">
    <property type="entry name" value="6-phosphogluconate dehydrogenase C-terminal domain-like"/>
    <property type="match status" value="1"/>
</dbReference>
<evidence type="ECO:0000256" key="5">
    <source>
        <dbReference type="ARBA" id="ARBA00019465"/>
    </source>
</evidence>
<keyword evidence="6 11" id="KW-0566">Pantothenate biosynthesis</keyword>
<evidence type="ECO:0000313" key="14">
    <source>
        <dbReference type="EMBL" id="MBD3918000.1"/>
    </source>
</evidence>
<keyword evidence="8 11" id="KW-0560">Oxidoreductase</keyword>
<evidence type="ECO:0000256" key="2">
    <source>
        <dbReference type="ARBA" id="ARBA00004994"/>
    </source>
</evidence>
<comment type="catalytic activity">
    <reaction evidence="10 11">
        <text>(R)-pantoate + NADP(+) = 2-dehydropantoate + NADPH + H(+)</text>
        <dbReference type="Rhea" id="RHEA:16233"/>
        <dbReference type="ChEBI" id="CHEBI:11561"/>
        <dbReference type="ChEBI" id="CHEBI:15378"/>
        <dbReference type="ChEBI" id="CHEBI:15980"/>
        <dbReference type="ChEBI" id="CHEBI:57783"/>
        <dbReference type="ChEBI" id="CHEBI:58349"/>
        <dbReference type="EC" id="1.1.1.169"/>
    </reaction>
</comment>
<dbReference type="Pfam" id="PF02558">
    <property type="entry name" value="ApbA"/>
    <property type="match status" value="1"/>
</dbReference>
<dbReference type="NCBIfam" id="TIGR00745">
    <property type="entry name" value="apbA_panE"/>
    <property type="match status" value="1"/>
</dbReference>
<evidence type="ECO:0000256" key="3">
    <source>
        <dbReference type="ARBA" id="ARBA00007870"/>
    </source>
</evidence>
<evidence type="ECO:0000313" key="15">
    <source>
        <dbReference type="Proteomes" id="UP000609346"/>
    </source>
</evidence>
<dbReference type="InterPro" id="IPR050838">
    <property type="entry name" value="Ketopantoate_reductase"/>
</dbReference>
<dbReference type="PANTHER" id="PTHR43765">
    <property type="entry name" value="2-DEHYDROPANTOATE 2-REDUCTASE-RELATED"/>
    <property type="match status" value="1"/>
</dbReference>
<evidence type="ECO:0000256" key="1">
    <source>
        <dbReference type="ARBA" id="ARBA00002919"/>
    </source>
</evidence>
<dbReference type="Gene3D" id="1.10.1040.10">
    <property type="entry name" value="N-(1-d-carboxylethyl)-l-norvaline Dehydrogenase, domain 2"/>
    <property type="match status" value="1"/>
</dbReference>
<feature type="domain" description="Ketopantoate reductase C-terminal" evidence="13">
    <location>
        <begin position="205"/>
        <end position="326"/>
    </location>
</feature>
<dbReference type="Proteomes" id="UP000609346">
    <property type="component" value="Unassembled WGS sequence"/>
</dbReference>
<reference evidence="14 15" key="1">
    <citation type="submission" date="2020-09" db="EMBL/GenBank/DDBJ databases">
        <title>Paenibacillus sp. strain PR3 16S rRNA gene Genome sequencing and assembly.</title>
        <authorList>
            <person name="Kim J."/>
        </authorList>
    </citation>
    <scope>NUCLEOTIDE SEQUENCE [LARGE SCALE GENOMIC DNA]</scope>
    <source>
        <strain evidence="14 15">PR3</strain>
    </source>
</reference>
<sequence length="327" mass="35771">MRFDIIGGGAIGLLYGGRLALAGYPVTIWTRTAEQAERLADDGIELVRQGVIRVADVDAFPLQECSRKLPQMDDSEQIILLAVKQTQLTAALLEQVGKLADPNALVIGLQNGIGHVEKLVQAVPHAYVLTGVTTEGALRHGPRTVEHTGEGMIAIGDAFNDLRQKSASDDGLNERMKQSEQEIRHKMLLNAFSLAGITSELSKEMNNRIFQKLLVNAVINPLTALFDVRNGELPQHPRRASLMRALYDETFHVLVAAGMTGDEDRWQQVLQVCERTSENVSSMLADVRAGRQTEIEWINGSVCRLAAQYGLEAPVNASVALLVNAMK</sequence>
<evidence type="ECO:0000256" key="6">
    <source>
        <dbReference type="ARBA" id="ARBA00022655"/>
    </source>
</evidence>
<dbReference type="EMBL" id="JACXZA010000001">
    <property type="protein sequence ID" value="MBD3918000.1"/>
    <property type="molecule type" value="Genomic_DNA"/>
</dbReference>